<evidence type="ECO:0000313" key="2">
    <source>
        <dbReference type="EMBL" id="MEU1950822.1"/>
    </source>
</evidence>
<name>A0ABV2WIX4_9NOCA</name>
<sequence>MKPTTFTAVAVLLAAFTATGCGAAPAPDPREPGDTCPVAGFAVPYENIDPCSAEAVLHAAVAAIFDYQPAGDTGPRAAFTRARPLLQDRFATEAEPVAAVWAPITTSQWQRWRDQSVPVTTNVHVTGDDHPAGTAATADRVLAVRIQPAQGPAVAFTVYASATHISGGPWLLSGLGVRS</sequence>
<dbReference type="RefSeq" id="WP_356954215.1">
    <property type="nucleotide sequence ID" value="NZ_JBEYBD010000002.1"/>
</dbReference>
<feature type="signal peptide" evidence="1">
    <location>
        <begin position="1"/>
        <end position="23"/>
    </location>
</feature>
<keyword evidence="1" id="KW-0732">Signal</keyword>
<dbReference type="EMBL" id="JBEYBF010000001">
    <property type="protein sequence ID" value="MEU1950822.1"/>
    <property type="molecule type" value="Genomic_DNA"/>
</dbReference>
<organism evidence="2 3">
    <name type="scientific">Nocardia rhamnosiphila</name>
    <dbReference type="NCBI Taxonomy" id="426716"/>
    <lineage>
        <taxon>Bacteria</taxon>
        <taxon>Bacillati</taxon>
        <taxon>Actinomycetota</taxon>
        <taxon>Actinomycetes</taxon>
        <taxon>Mycobacteriales</taxon>
        <taxon>Nocardiaceae</taxon>
        <taxon>Nocardia</taxon>
    </lineage>
</organism>
<evidence type="ECO:0000313" key="3">
    <source>
        <dbReference type="Proteomes" id="UP001550628"/>
    </source>
</evidence>
<proteinExistence type="predicted"/>
<feature type="chain" id="PRO_5045178572" description="Lipoprotein" evidence="1">
    <location>
        <begin position="24"/>
        <end position="179"/>
    </location>
</feature>
<evidence type="ECO:0000256" key="1">
    <source>
        <dbReference type="SAM" id="SignalP"/>
    </source>
</evidence>
<dbReference type="Proteomes" id="UP001550628">
    <property type="component" value="Unassembled WGS sequence"/>
</dbReference>
<comment type="caution">
    <text evidence="2">The sequence shown here is derived from an EMBL/GenBank/DDBJ whole genome shotgun (WGS) entry which is preliminary data.</text>
</comment>
<evidence type="ECO:0008006" key="4">
    <source>
        <dbReference type="Google" id="ProtNLM"/>
    </source>
</evidence>
<protein>
    <recommendedName>
        <fullName evidence="4">Lipoprotein</fullName>
    </recommendedName>
</protein>
<dbReference type="PROSITE" id="PS51257">
    <property type="entry name" value="PROKAR_LIPOPROTEIN"/>
    <property type="match status" value="1"/>
</dbReference>
<reference evidence="2 3" key="1">
    <citation type="submission" date="2024-06" db="EMBL/GenBank/DDBJ databases">
        <title>The Natural Products Discovery Center: Release of the First 8490 Sequenced Strains for Exploring Actinobacteria Biosynthetic Diversity.</title>
        <authorList>
            <person name="Kalkreuter E."/>
            <person name="Kautsar S.A."/>
            <person name="Yang D."/>
            <person name="Bader C.D."/>
            <person name="Teijaro C.N."/>
            <person name="Fluegel L."/>
            <person name="Davis C.M."/>
            <person name="Simpson J.R."/>
            <person name="Lauterbach L."/>
            <person name="Steele A.D."/>
            <person name="Gui C."/>
            <person name="Meng S."/>
            <person name="Li G."/>
            <person name="Viehrig K."/>
            <person name="Ye F."/>
            <person name="Su P."/>
            <person name="Kiefer A.F."/>
            <person name="Nichols A."/>
            <person name="Cepeda A.J."/>
            <person name="Yan W."/>
            <person name="Fan B."/>
            <person name="Jiang Y."/>
            <person name="Adhikari A."/>
            <person name="Zheng C.-J."/>
            <person name="Schuster L."/>
            <person name="Cowan T.M."/>
            <person name="Smanski M.J."/>
            <person name="Chevrette M.G."/>
            <person name="De Carvalho L.P.S."/>
            <person name="Shen B."/>
        </authorList>
    </citation>
    <scope>NUCLEOTIDE SEQUENCE [LARGE SCALE GENOMIC DNA]</scope>
    <source>
        <strain evidence="2 3">NPDC019708</strain>
    </source>
</reference>
<keyword evidence="3" id="KW-1185">Reference proteome</keyword>
<accession>A0ABV2WIX4</accession>
<gene>
    <name evidence="2" type="ORF">ABZ510_03090</name>
</gene>